<feature type="region of interest" description="Disordered" evidence="5">
    <location>
        <begin position="20"/>
        <end position="61"/>
    </location>
</feature>
<reference evidence="7" key="1">
    <citation type="submission" date="2018-01" db="EMBL/GenBank/DDBJ databases">
        <title>An insight into the sialome of Amazonian anophelines.</title>
        <authorList>
            <person name="Ribeiro J.M."/>
            <person name="Scarpassa V."/>
            <person name="Calvo E."/>
        </authorList>
    </citation>
    <scope>NUCLEOTIDE SEQUENCE</scope>
    <source>
        <tissue evidence="7">Salivary glands</tissue>
    </source>
</reference>
<organism evidence="7">
    <name type="scientific">Anopheles marajoara</name>
    <dbReference type="NCBI Taxonomy" id="58244"/>
    <lineage>
        <taxon>Eukaryota</taxon>
        <taxon>Metazoa</taxon>
        <taxon>Ecdysozoa</taxon>
        <taxon>Arthropoda</taxon>
        <taxon>Hexapoda</taxon>
        <taxon>Insecta</taxon>
        <taxon>Pterygota</taxon>
        <taxon>Neoptera</taxon>
        <taxon>Endopterygota</taxon>
        <taxon>Diptera</taxon>
        <taxon>Nematocera</taxon>
        <taxon>Culicoidea</taxon>
        <taxon>Culicidae</taxon>
        <taxon>Anophelinae</taxon>
        <taxon>Anopheles</taxon>
    </lineage>
</organism>
<feature type="compositionally biased region" description="Acidic residues" evidence="5">
    <location>
        <begin position="30"/>
        <end position="49"/>
    </location>
</feature>
<evidence type="ECO:0000256" key="3">
    <source>
        <dbReference type="ARBA" id="ARBA00023242"/>
    </source>
</evidence>
<proteinExistence type="predicted"/>
<feature type="compositionally biased region" description="Polar residues" evidence="5">
    <location>
        <begin position="411"/>
        <end position="422"/>
    </location>
</feature>
<dbReference type="SMART" id="SM00398">
    <property type="entry name" value="HMG"/>
    <property type="match status" value="1"/>
</dbReference>
<dbReference type="InterPro" id="IPR051762">
    <property type="entry name" value="UBF1"/>
</dbReference>
<sequence>MRQRSLSVAYERSNNADSFSKKFEGVVSDHDEDASDYEEENEEDEEIEEGVGGGETGAPNDELWSLAEYGKLVDQLRTVLPKNDKRSHSSRLKSIEWDKVAFDGHTAESVKEQTHSLLKKVRKFRTLAEMLEDVPQVIKKRMRADKPKGPLSSYIHFMKEVYGSYQQRYQTVSGPELVKLIARDFGQLSEKKRAKYERMAEESKKAYQIEMEKYHHEHPESGQPSKKNRSKPVSRSARVTPFSVFCKERREMEPKLSHTELKKMWNELEMNQRLQYIRQAYSNPDADAVNLTKTEKEMLDKAIGKPETVGRSCSDYYVRFHAEPDIQIPQLEWRKLKIQEFKALPKMRRLELELEFRRARTKYIADYQKYIDALPDRERDKELQYLRSYAESVMDKEEKKRLKVGGGGENLTRTAHNTTVNDTVADAHPLAESTTNHFDTPGKIKSKKKKSVEMGPPPTVPSPSKPLKSILKSPSPVKGATSSNKRAIIDEPDTASSVQVPQKKQKKAEATTAAAAAPQPSPAREKKNLKSKSQPEPATPSSKESDFDSSDSGVGKKKQTIQPVMNEPRAPPKKLLDYFIQEHYSGKRSKAEEAFNKLSSNRRKEMKRELKAAHKRYVLELEAYFKTLSKRQIEKYLKKIEAKKKEESAEEDESEDDTSGVLPANGTKQEPQTSSSGESDDSEDD</sequence>
<feature type="DNA-binding region" description="HMG box" evidence="4">
    <location>
        <begin position="147"/>
        <end position="215"/>
    </location>
</feature>
<dbReference type="GO" id="GO:0005634">
    <property type="term" value="C:nucleus"/>
    <property type="evidence" value="ECO:0007669"/>
    <property type="project" value="UniProtKB-SubCell"/>
</dbReference>
<dbReference type="InterPro" id="IPR036910">
    <property type="entry name" value="HMG_box_dom_sf"/>
</dbReference>
<evidence type="ECO:0000256" key="5">
    <source>
        <dbReference type="SAM" id="MobiDB-lite"/>
    </source>
</evidence>
<dbReference type="AlphaFoldDB" id="A0A2M4BG73"/>
<feature type="compositionally biased region" description="Acidic residues" evidence="5">
    <location>
        <begin position="648"/>
        <end position="658"/>
    </location>
</feature>
<feature type="compositionally biased region" description="Basic and acidic residues" evidence="5">
    <location>
        <begin position="20"/>
        <end position="29"/>
    </location>
</feature>
<accession>A0A2M4BG73</accession>
<dbReference type="GO" id="GO:0003677">
    <property type="term" value="F:DNA binding"/>
    <property type="evidence" value="ECO:0007669"/>
    <property type="project" value="UniProtKB-UniRule"/>
</dbReference>
<feature type="compositionally biased region" description="Low complexity" evidence="5">
    <location>
        <begin position="465"/>
        <end position="478"/>
    </location>
</feature>
<dbReference type="PANTHER" id="PTHR46318">
    <property type="entry name" value="UPSTREAM BINDING TRANSCRIPTION FACTOR"/>
    <property type="match status" value="1"/>
</dbReference>
<evidence type="ECO:0000256" key="1">
    <source>
        <dbReference type="ARBA" id="ARBA00004123"/>
    </source>
</evidence>
<comment type="subcellular location">
    <subcellularLocation>
        <location evidence="1">Nucleus</location>
    </subcellularLocation>
</comment>
<evidence type="ECO:0000256" key="2">
    <source>
        <dbReference type="ARBA" id="ARBA00023125"/>
    </source>
</evidence>
<feature type="region of interest" description="Disordered" evidence="5">
    <location>
        <begin position="642"/>
        <end position="685"/>
    </location>
</feature>
<feature type="region of interest" description="Disordered" evidence="5">
    <location>
        <begin position="215"/>
        <end position="236"/>
    </location>
</feature>
<feature type="compositionally biased region" description="Polar residues" evidence="5">
    <location>
        <begin position="531"/>
        <end position="540"/>
    </location>
</feature>
<dbReference type="Pfam" id="PF09011">
    <property type="entry name" value="HMG_box_2"/>
    <property type="match status" value="1"/>
</dbReference>
<evidence type="ECO:0000256" key="4">
    <source>
        <dbReference type="PROSITE-ProRule" id="PRU00267"/>
    </source>
</evidence>
<feature type="domain" description="HMG box" evidence="6">
    <location>
        <begin position="147"/>
        <end position="215"/>
    </location>
</feature>
<evidence type="ECO:0000259" key="6">
    <source>
        <dbReference type="PROSITE" id="PS50118"/>
    </source>
</evidence>
<dbReference type="PANTHER" id="PTHR46318:SF3">
    <property type="entry name" value="UPSTREAM BINDING TRANSCRIPTION FACTOR"/>
    <property type="match status" value="1"/>
</dbReference>
<dbReference type="SUPFAM" id="SSF47095">
    <property type="entry name" value="HMG-box"/>
    <property type="match status" value="1"/>
</dbReference>
<keyword evidence="2 4" id="KW-0238">DNA-binding</keyword>
<keyword evidence="3 4" id="KW-0539">Nucleus</keyword>
<dbReference type="InterPro" id="IPR009071">
    <property type="entry name" value="HMG_box_dom"/>
</dbReference>
<evidence type="ECO:0000313" key="7">
    <source>
        <dbReference type="EMBL" id="MBW51973.1"/>
    </source>
</evidence>
<feature type="compositionally biased region" description="Pro residues" evidence="5">
    <location>
        <begin position="455"/>
        <end position="464"/>
    </location>
</feature>
<feature type="region of interest" description="Disordered" evidence="5">
    <location>
        <begin position="400"/>
        <end position="607"/>
    </location>
</feature>
<protein>
    <submittedName>
        <fullName evidence="7">Putative histone h1</fullName>
    </submittedName>
</protein>
<dbReference type="EMBL" id="GGFJ01002832">
    <property type="protein sequence ID" value="MBW51973.1"/>
    <property type="molecule type" value="Transcribed_RNA"/>
</dbReference>
<dbReference type="PROSITE" id="PS50118">
    <property type="entry name" value="HMG_BOX_2"/>
    <property type="match status" value="1"/>
</dbReference>
<dbReference type="Gene3D" id="1.10.30.10">
    <property type="entry name" value="High mobility group box domain"/>
    <property type="match status" value="1"/>
</dbReference>
<name>A0A2M4BG73_9DIPT</name>